<reference evidence="1" key="2">
    <citation type="submission" date="2020-11" db="EMBL/GenBank/DDBJ databases">
        <authorList>
            <person name="McCartney M.A."/>
            <person name="Auch B."/>
            <person name="Kono T."/>
            <person name="Mallez S."/>
            <person name="Becker A."/>
            <person name="Gohl D.M."/>
            <person name="Silverstein K.A.T."/>
            <person name="Koren S."/>
            <person name="Bechman K.B."/>
            <person name="Herman A."/>
            <person name="Abrahante J.E."/>
            <person name="Garbe J."/>
        </authorList>
    </citation>
    <scope>NUCLEOTIDE SEQUENCE</scope>
    <source>
        <strain evidence="1">Duluth1</strain>
        <tissue evidence="1">Whole animal</tissue>
    </source>
</reference>
<protein>
    <submittedName>
        <fullName evidence="1">Uncharacterized protein</fullName>
    </submittedName>
</protein>
<reference evidence="1" key="1">
    <citation type="journal article" date="2019" name="bioRxiv">
        <title>The Genome of the Zebra Mussel, Dreissena polymorpha: A Resource for Invasive Species Research.</title>
        <authorList>
            <person name="McCartney M.A."/>
            <person name="Auch B."/>
            <person name="Kono T."/>
            <person name="Mallez S."/>
            <person name="Zhang Y."/>
            <person name="Obille A."/>
            <person name="Becker A."/>
            <person name="Abrahante J.E."/>
            <person name="Garbe J."/>
            <person name="Badalamenti J.P."/>
            <person name="Herman A."/>
            <person name="Mangelson H."/>
            <person name="Liachko I."/>
            <person name="Sullivan S."/>
            <person name="Sone E.D."/>
            <person name="Koren S."/>
            <person name="Silverstein K.A.T."/>
            <person name="Beckman K.B."/>
            <person name="Gohl D.M."/>
        </authorList>
    </citation>
    <scope>NUCLEOTIDE SEQUENCE</scope>
    <source>
        <strain evidence="1">Duluth1</strain>
        <tissue evidence="1">Whole animal</tissue>
    </source>
</reference>
<accession>A0A9D4JWP8</accession>
<dbReference type="Proteomes" id="UP000828390">
    <property type="component" value="Unassembled WGS sequence"/>
</dbReference>
<gene>
    <name evidence="1" type="ORF">DPMN_124972</name>
</gene>
<comment type="caution">
    <text evidence="1">The sequence shown here is derived from an EMBL/GenBank/DDBJ whole genome shotgun (WGS) entry which is preliminary data.</text>
</comment>
<organism evidence="1 2">
    <name type="scientific">Dreissena polymorpha</name>
    <name type="common">Zebra mussel</name>
    <name type="synonym">Mytilus polymorpha</name>
    <dbReference type="NCBI Taxonomy" id="45954"/>
    <lineage>
        <taxon>Eukaryota</taxon>
        <taxon>Metazoa</taxon>
        <taxon>Spiralia</taxon>
        <taxon>Lophotrochozoa</taxon>
        <taxon>Mollusca</taxon>
        <taxon>Bivalvia</taxon>
        <taxon>Autobranchia</taxon>
        <taxon>Heteroconchia</taxon>
        <taxon>Euheterodonta</taxon>
        <taxon>Imparidentia</taxon>
        <taxon>Neoheterodontei</taxon>
        <taxon>Myida</taxon>
        <taxon>Dreissenoidea</taxon>
        <taxon>Dreissenidae</taxon>
        <taxon>Dreissena</taxon>
    </lineage>
</organism>
<keyword evidence="2" id="KW-1185">Reference proteome</keyword>
<proteinExistence type="predicted"/>
<evidence type="ECO:0000313" key="2">
    <source>
        <dbReference type="Proteomes" id="UP000828390"/>
    </source>
</evidence>
<dbReference type="AlphaFoldDB" id="A0A9D4JWP8"/>
<dbReference type="EMBL" id="JAIWYP010000005">
    <property type="protein sequence ID" value="KAH3823173.1"/>
    <property type="molecule type" value="Genomic_DNA"/>
</dbReference>
<sequence length="54" mass="6054">MNINSYVLSTLSRARAGVLSLHEGHLYGDAEEVIVLLTRSHLDWPLLRLNQPSP</sequence>
<evidence type="ECO:0000313" key="1">
    <source>
        <dbReference type="EMBL" id="KAH3823173.1"/>
    </source>
</evidence>
<name>A0A9D4JWP8_DREPO</name>